<dbReference type="Gene3D" id="2.160.20.20">
    <property type="match status" value="1"/>
</dbReference>
<dbReference type="PANTHER" id="PTHR12338">
    <property type="entry name" value="AUTOTRANSPORTER"/>
    <property type="match status" value="1"/>
</dbReference>
<keyword evidence="1" id="KW-0732">Signal</keyword>
<accession>A0A380QSW2</accession>
<dbReference type="SMART" id="SM00869">
    <property type="entry name" value="Autotransporter"/>
    <property type="match status" value="1"/>
</dbReference>
<dbReference type="NCBIfam" id="TIGR01414">
    <property type="entry name" value="autotrans_barl"/>
    <property type="match status" value="1"/>
</dbReference>
<dbReference type="PROSITE" id="PS51208">
    <property type="entry name" value="AUTOTRANSPORTER"/>
    <property type="match status" value="1"/>
</dbReference>
<evidence type="ECO:0000313" key="3">
    <source>
        <dbReference type="EMBL" id="SUQ01239.1"/>
    </source>
</evidence>
<dbReference type="Gene3D" id="2.40.128.130">
    <property type="entry name" value="Autotransporter beta-domain"/>
    <property type="match status" value="1"/>
</dbReference>
<dbReference type="NCBIfam" id="TIGR02601">
    <property type="entry name" value="autotrns_rpt"/>
    <property type="match status" value="1"/>
</dbReference>
<keyword evidence="4" id="KW-1185">Reference proteome</keyword>
<dbReference type="InterPro" id="IPR011050">
    <property type="entry name" value="Pectin_lyase_fold/virulence"/>
</dbReference>
<dbReference type="InterPro" id="IPR043990">
    <property type="entry name" value="AC_1"/>
</dbReference>
<name>A0A380QSW2_YERRU</name>
<reference evidence="3 4" key="1">
    <citation type="submission" date="2018-06" db="EMBL/GenBank/DDBJ databases">
        <authorList>
            <consortium name="Pathogen Informatics"/>
            <person name="Doyle S."/>
        </authorList>
    </citation>
    <scope>NUCLEOTIDE SEQUENCE [LARGE SCALE GENOMIC DNA]</scope>
    <source>
        <strain evidence="3 4">NCTC10476</strain>
    </source>
</reference>
<evidence type="ECO:0000313" key="4">
    <source>
        <dbReference type="Proteomes" id="UP000255169"/>
    </source>
</evidence>
<feature type="domain" description="Autotransporter" evidence="2">
    <location>
        <begin position="551"/>
        <end position="835"/>
    </location>
</feature>
<organism evidence="3 4">
    <name type="scientific">Yersinia ruckeri</name>
    <dbReference type="NCBI Taxonomy" id="29486"/>
    <lineage>
        <taxon>Bacteria</taxon>
        <taxon>Pseudomonadati</taxon>
        <taxon>Pseudomonadota</taxon>
        <taxon>Gammaproteobacteria</taxon>
        <taxon>Enterobacterales</taxon>
        <taxon>Yersiniaceae</taxon>
        <taxon>Yersinia</taxon>
    </lineage>
</organism>
<proteinExistence type="predicted"/>
<dbReference type="GO" id="GO:0019867">
    <property type="term" value="C:outer membrane"/>
    <property type="evidence" value="ECO:0007669"/>
    <property type="project" value="InterPro"/>
</dbReference>
<dbReference type="Proteomes" id="UP000255169">
    <property type="component" value="Unassembled WGS sequence"/>
</dbReference>
<dbReference type="InterPro" id="IPR013425">
    <property type="entry name" value="Autotrns_rpt"/>
</dbReference>
<dbReference type="EMBL" id="UHJG01000001">
    <property type="protein sequence ID" value="SUQ01239.1"/>
    <property type="molecule type" value="Genomic_DNA"/>
</dbReference>
<dbReference type="AlphaFoldDB" id="A0A380QSW2"/>
<dbReference type="InterPro" id="IPR006315">
    <property type="entry name" value="OM_autotransptr_brl_dom"/>
</dbReference>
<dbReference type="Pfam" id="PF18883">
    <property type="entry name" value="AC_1"/>
    <property type="match status" value="1"/>
</dbReference>
<gene>
    <name evidence="3" type="primary">yapH</name>
    <name evidence="3" type="ORF">NCTC10476_02588</name>
</gene>
<evidence type="ECO:0000256" key="1">
    <source>
        <dbReference type="ARBA" id="ARBA00022729"/>
    </source>
</evidence>
<evidence type="ECO:0000259" key="2">
    <source>
        <dbReference type="PROSITE" id="PS51208"/>
    </source>
</evidence>
<dbReference type="InterPro" id="IPR036709">
    <property type="entry name" value="Autotransporte_beta_dom_sf"/>
</dbReference>
<protein>
    <submittedName>
        <fullName evidence="3">Autotransporter protein</fullName>
    </submittedName>
</protein>
<dbReference type="Pfam" id="PF03797">
    <property type="entry name" value="Autotransporter"/>
    <property type="match status" value="1"/>
</dbReference>
<dbReference type="SUPFAM" id="SSF51126">
    <property type="entry name" value="Pectin lyase-like"/>
    <property type="match status" value="1"/>
</dbReference>
<dbReference type="SUPFAM" id="SSF103515">
    <property type="entry name" value="Autotransporter"/>
    <property type="match status" value="1"/>
</dbReference>
<dbReference type="CDD" id="cd00253">
    <property type="entry name" value="PL_Passenger_AT"/>
    <property type="match status" value="1"/>
</dbReference>
<dbReference type="PANTHER" id="PTHR12338:SF5">
    <property type="entry name" value="ANTIGEN 43-RELATED"/>
    <property type="match status" value="1"/>
</dbReference>
<dbReference type="InterPro" id="IPR050909">
    <property type="entry name" value="Bact_Autotransporter_VF"/>
</dbReference>
<dbReference type="InterPro" id="IPR012332">
    <property type="entry name" value="Autotransporter_pectin_lyase_C"/>
</dbReference>
<dbReference type="InterPro" id="IPR005546">
    <property type="entry name" value="Autotransporte_beta"/>
</dbReference>
<dbReference type="Pfam" id="PF12951">
    <property type="entry name" value="PATR"/>
    <property type="match status" value="1"/>
</dbReference>
<sequence length="835" mass="91969">MDVCNFLTPKSHVKSPLCHTRMRQIFRHNLCTKSVATALLVMNSAGVNAIDIDIHYSANQRIVHYFANPKIECFKAGTSFSLSCPGISSSHQLEEGQNAFFHGYSYEDSLKTAKKGNQVTLNDQSTLDVLKAYGDSQINAGDQVGIIDAHLSDNSVMHLSQQAHTDAISVNDHATLFMQDSSSVKQLYVVGEPAKAVLRDTADVQQDAYMIWGGKLKLENGKITLGGDTIFYMGGTLEDTSAVTLTNNGRIKFVQDDAQIVNSNLQGKGTLIKQGVGKLTLTGKNNYHGGTQVYSGTLELAGANHHGNIQGLNLSESFPDLILAAPSVFEIYRPKNKWLEINAATIFTGSINNMTQVDIDNSHWVTKGNSVIEGLSLYNKAKIIIPPVNKTNDIYVSGNYSSDDKNNEIHVKTQIGNNKFPATHLTINGNVTGTTYIVVDNNLFSGFKDEQDDELKLIEVNGKVDGDFVQRGRITVGAYDYRLLKQQDAGNYRWSLTNKVSLDPAAANSAMRVYRPEVAGYIANQAAANTLFMSEIQDRFNESEYLDPTSGEKMTTHMWMKSMQGIHRFKDTSGQLNNKATRYSIQIGDALSQWSATEKDRGYIGLTGGYGKSEADNQSNITGYSAHSRVHGYNLGAYTSWYADYRNQLGAYVDILAQYSWYKNSVTSQNSISEQYQSKGFTTAISTGYNFKLAEREQLSLFIQPKAKVVWQGIRGGQHTEANGMQVSSSHKGNLMTDIGLRSHMIINMDTLSGKQTLQVEPYLETSWIHNDNKADIIMDNASVGQAGNKNIAQVKIGVEGTFDKNLNIWGNLGHQAGRKGYSDTSAGVGIKYHF</sequence>